<evidence type="ECO:0000313" key="14">
    <source>
        <dbReference type="Proteomes" id="UP001478817"/>
    </source>
</evidence>
<dbReference type="SUPFAM" id="SSF52540">
    <property type="entry name" value="P-loop containing nucleoside triphosphate hydrolases"/>
    <property type="match status" value="1"/>
</dbReference>
<evidence type="ECO:0000256" key="5">
    <source>
        <dbReference type="ARBA" id="ARBA00022741"/>
    </source>
</evidence>
<feature type="transmembrane region" description="Helical" evidence="11">
    <location>
        <begin position="1046"/>
        <end position="1066"/>
    </location>
</feature>
<feature type="transmembrane region" description="Helical" evidence="11">
    <location>
        <begin position="264"/>
        <end position="283"/>
    </location>
</feature>
<feature type="domain" description="ABC transporter" evidence="12">
    <location>
        <begin position="2"/>
        <end position="240"/>
    </location>
</feature>
<keyword evidence="8 11" id="KW-0472">Membrane</keyword>
<evidence type="ECO:0000256" key="7">
    <source>
        <dbReference type="ARBA" id="ARBA00022989"/>
    </source>
</evidence>
<protein>
    <submittedName>
        <fullName evidence="13">ABC transporter ATP-binding protein/permease</fullName>
    </submittedName>
</protein>
<dbReference type="CDD" id="cd03255">
    <property type="entry name" value="ABC_MJ0796_LolCDE_FtsE"/>
    <property type="match status" value="1"/>
</dbReference>
<evidence type="ECO:0000256" key="8">
    <source>
        <dbReference type="ARBA" id="ARBA00023136"/>
    </source>
</evidence>
<keyword evidence="3" id="KW-1003">Cell membrane</keyword>
<evidence type="ECO:0000256" key="3">
    <source>
        <dbReference type="ARBA" id="ARBA00022475"/>
    </source>
</evidence>
<keyword evidence="2" id="KW-0813">Transport</keyword>
<dbReference type="SMART" id="SM00382">
    <property type="entry name" value="AAA"/>
    <property type="match status" value="1"/>
</dbReference>
<organism evidence="13 14">
    <name type="scientific">Paratractidigestivibacter faecalis</name>
    <dbReference type="NCBI Taxonomy" id="2292441"/>
    <lineage>
        <taxon>Bacteria</taxon>
        <taxon>Bacillati</taxon>
        <taxon>Actinomycetota</taxon>
        <taxon>Coriobacteriia</taxon>
        <taxon>Coriobacteriales</taxon>
        <taxon>Atopobiaceae</taxon>
        <taxon>Paratractidigestivibacter</taxon>
    </lineage>
</organism>
<evidence type="ECO:0000256" key="9">
    <source>
        <dbReference type="ARBA" id="ARBA00038388"/>
    </source>
</evidence>
<dbReference type="Pfam" id="PF00005">
    <property type="entry name" value="ABC_tran"/>
    <property type="match status" value="1"/>
</dbReference>
<proteinExistence type="inferred from homology"/>
<dbReference type="Proteomes" id="UP001478817">
    <property type="component" value="Unassembled WGS sequence"/>
</dbReference>
<comment type="similarity">
    <text evidence="9">Belongs to the ABC transporter superfamily. Macrolide exporter (TC 3.A.1.122) family.</text>
</comment>
<accession>A0ABV1IEE0</accession>
<evidence type="ECO:0000256" key="10">
    <source>
        <dbReference type="SAM" id="MobiDB-lite"/>
    </source>
</evidence>
<keyword evidence="4 11" id="KW-0812">Transmembrane</keyword>
<comment type="subcellular location">
    <subcellularLocation>
        <location evidence="1">Cell inner membrane</location>
        <topology evidence="1">Multi-pass membrane protein</topology>
    </subcellularLocation>
</comment>
<dbReference type="InterPro" id="IPR003593">
    <property type="entry name" value="AAA+_ATPase"/>
</dbReference>
<dbReference type="GO" id="GO:0005524">
    <property type="term" value="F:ATP binding"/>
    <property type="evidence" value="ECO:0007669"/>
    <property type="project" value="UniProtKB-KW"/>
</dbReference>
<keyword evidence="7 11" id="KW-1133">Transmembrane helix</keyword>
<reference evidence="13 14" key="1">
    <citation type="submission" date="2024-04" db="EMBL/GenBank/DDBJ databases">
        <title>Human intestinal bacterial collection.</title>
        <authorList>
            <person name="Pauvert C."/>
            <person name="Hitch T.C.A."/>
            <person name="Clavel T."/>
        </authorList>
    </citation>
    <scope>NUCLEOTIDE SEQUENCE [LARGE SCALE GENOMIC DNA]</scope>
    <source>
        <strain evidence="13 14">CLA-AA-H197</strain>
    </source>
</reference>
<feature type="transmembrane region" description="Helical" evidence="11">
    <location>
        <begin position="1000"/>
        <end position="1026"/>
    </location>
</feature>
<dbReference type="PROSITE" id="PS00211">
    <property type="entry name" value="ABC_TRANSPORTER_1"/>
    <property type="match status" value="1"/>
</dbReference>
<evidence type="ECO:0000256" key="1">
    <source>
        <dbReference type="ARBA" id="ARBA00004429"/>
    </source>
</evidence>
<evidence type="ECO:0000259" key="12">
    <source>
        <dbReference type="PROSITE" id="PS50893"/>
    </source>
</evidence>
<dbReference type="InterPro" id="IPR017911">
    <property type="entry name" value="MacB-like_ATP-bd"/>
</dbReference>
<dbReference type="RefSeq" id="WP_349181723.1">
    <property type="nucleotide sequence ID" value="NZ_JBBNGS010000003.1"/>
</dbReference>
<evidence type="ECO:0000256" key="2">
    <source>
        <dbReference type="ARBA" id="ARBA00022448"/>
    </source>
</evidence>
<evidence type="ECO:0000256" key="6">
    <source>
        <dbReference type="ARBA" id="ARBA00022840"/>
    </source>
</evidence>
<dbReference type="InterPro" id="IPR017871">
    <property type="entry name" value="ABC_transporter-like_CS"/>
</dbReference>
<feature type="transmembrane region" description="Helical" evidence="11">
    <location>
        <begin position="950"/>
        <end position="979"/>
    </location>
</feature>
<dbReference type="Gene3D" id="3.40.50.300">
    <property type="entry name" value="P-loop containing nucleotide triphosphate hydrolases"/>
    <property type="match status" value="1"/>
</dbReference>
<keyword evidence="14" id="KW-1185">Reference proteome</keyword>
<dbReference type="InterPro" id="IPR003439">
    <property type="entry name" value="ABC_transporter-like_ATP-bd"/>
</dbReference>
<evidence type="ECO:0000256" key="11">
    <source>
        <dbReference type="SAM" id="Phobius"/>
    </source>
</evidence>
<keyword evidence="5" id="KW-0547">Nucleotide-binding</keyword>
<feature type="region of interest" description="Disordered" evidence="10">
    <location>
        <begin position="317"/>
        <end position="343"/>
    </location>
</feature>
<dbReference type="InterPro" id="IPR003838">
    <property type="entry name" value="ABC3_permease_C"/>
</dbReference>
<dbReference type="EMBL" id="JBBNGS010000003">
    <property type="protein sequence ID" value="MEQ2637268.1"/>
    <property type="molecule type" value="Genomic_DNA"/>
</dbReference>
<evidence type="ECO:0000256" key="4">
    <source>
        <dbReference type="ARBA" id="ARBA00022692"/>
    </source>
</evidence>
<evidence type="ECO:0000313" key="13">
    <source>
        <dbReference type="EMBL" id="MEQ2637268.1"/>
    </source>
</evidence>
<gene>
    <name evidence="13" type="ORF">AAAT05_02740</name>
</gene>
<dbReference type="PANTHER" id="PTHR42798">
    <property type="entry name" value="LIPOPROTEIN-RELEASING SYSTEM ATP-BINDING PROTEIN LOLD"/>
    <property type="match status" value="1"/>
</dbReference>
<name>A0ABV1IEE0_9ACTN</name>
<keyword evidence="6 13" id="KW-0067">ATP-binding</keyword>
<dbReference type="PROSITE" id="PS50893">
    <property type="entry name" value="ABC_TRANSPORTER_2"/>
    <property type="match status" value="1"/>
</dbReference>
<dbReference type="InterPro" id="IPR027417">
    <property type="entry name" value="P-loop_NTPase"/>
</dbReference>
<dbReference type="Pfam" id="PF02687">
    <property type="entry name" value="FtsX"/>
    <property type="match status" value="1"/>
</dbReference>
<comment type="caution">
    <text evidence="13">The sequence shown here is derived from an EMBL/GenBank/DDBJ whole genome shotgun (WGS) entry which is preliminary data.</text>
</comment>
<dbReference type="PANTHER" id="PTHR42798:SF6">
    <property type="entry name" value="CELL DIVISION ATP-BINDING PROTEIN FTSE"/>
    <property type="match status" value="1"/>
</dbReference>
<sequence>MLELKDICKKYVTSSFTQIALDHVSLAFRDNEFVAILGPSGSGKTTTLNIIGGLDHFDSGDLVIDGISTKRYKDRDWDTYRNNRIGFVFQSYNLIPHQTILENVELALTLSGVGRAERKRRAKEALERVGLGQHVDKRPSQLSGGQMQRVAIARALINDPEILLADEPTGALDSTTSVQVMDLLKEVAKDRLVIMVTHNPELAERYATRIVRLADGRITDDTNPFDAEAAPRREAKPPRRTSMSFLTALGLSFRNLMTKKGRTAMTAFAGSIGIIGIAAILALSNGVNEYIAKVEEDTLSSYPLSITKQSYDMSGMLGGTASSEDGAADDSGDSFDSKSAAGDVSQTDAIPQFTVLKDMFASVKSNDLKSFKAYLDSGDANIGDKINAIQYDYGVTPLVYSADATGDPVKLSPSSLTTAMSGGASQSAMAGTMAGTSSIFNEMIDNQDLLSQQYDVVAGRWASAPDEAVLVLNRNGGVSDYTLYSIGVLDPSELDSMVNATMTASGDVDVPQNDVTFTYEDALNKSFKVLSPCETYRANAETGGWTDMSDDAEFMAQKVADGLDLKIVGVVCPNETADSNALSAGVAYTHGLTEELMARAASSPIVQQQLADPNTDVFTGKSFDELQDEAKKGVDLGSLFSVDQAKLQSAFTFDTSKLGNVDFSNIDLSGVSIDPTLISSSLDVDALVSGAPAPDFSPLFDDDGNLDGALSADEIGQIVRLGGQLTQGFVTWWGQNGTTTDPSDPNFNAIVGEKFKEYLATDEAQQILGQISAIAGPELAERVQQIATDYVQNQLAPYLQDFFSKFAEQVSEAVSAQLQASMTKVMEQVADQMGTTLANLQNAFSIDASAFQSAISFNMGAEDLTSLMSNYANASRLTYDNNLTTLGYADADDPISISLYPKDFSAKEDVLASIDVYNDQVRAAGEDDRVIGYTDYMGIIMGSVTDIVNMISLVLIAFVSISLVVSSIMIGIITYISVLERKKEIGILRAIGASKGNVKSVFNAETFIEGLISGVFAILVVVIVSFPVNAYVLKTHQVPNIMSLPWTSALVLVGISVLLTLIAGLIPASSASRRDPVEALRSE</sequence>